<dbReference type="AlphaFoldDB" id="A0A383VXR4"/>
<dbReference type="InterPro" id="IPR032675">
    <property type="entry name" value="LRR_dom_sf"/>
</dbReference>
<evidence type="ECO:0000313" key="2">
    <source>
        <dbReference type="EMBL" id="SZX69612.1"/>
    </source>
</evidence>
<name>A0A383VXR4_TETOB</name>
<reference evidence="2 3" key="1">
    <citation type="submission" date="2016-10" db="EMBL/GenBank/DDBJ databases">
        <authorList>
            <person name="Cai Z."/>
        </authorList>
    </citation>
    <scope>NUCLEOTIDE SEQUENCE [LARGE SCALE GENOMIC DNA]</scope>
</reference>
<accession>A0A383VXR4</accession>
<evidence type="ECO:0000256" key="1">
    <source>
        <dbReference type="ARBA" id="ARBA00004430"/>
    </source>
</evidence>
<proteinExistence type="predicted"/>
<dbReference type="Gene3D" id="3.80.10.10">
    <property type="entry name" value="Ribonuclease Inhibitor"/>
    <property type="match status" value="1"/>
</dbReference>
<dbReference type="SUPFAM" id="SSF52047">
    <property type="entry name" value="RNI-like"/>
    <property type="match status" value="1"/>
</dbReference>
<comment type="subcellular location">
    <subcellularLocation>
        <location evidence="1">Cytoplasm</location>
        <location evidence="1">Cytoskeleton</location>
        <location evidence="1">Cilium axoneme</location>
    </subcellularLocation>
</comment>
<protein>
    <submittedName>
        <fullName evidence="2">Uncharacterized protein</fullName>
    </submittedName>
</protein>
<dbReference type="EMBL" id="FNXT01000942">
    <property type="protein sequence ID" value="SZX69612.1"/>
    <property type="molecule type" value="Genomic_DNA"/>
</dbReference>
<dbReference type="GO" id="GO:0005930">
    <property type="term" value="C:axoneme"/>
    <property type="evidence" value="ECO:0007669"/>
    <property type="project" value="UniProtKB-SubCell"/>
</dbReference>
<evidence type="ECO:0000313" key="3">
    <source>
        <dbReference type="Proteomes" id="UP000256970"/>
    </source>
</evidence>
<organism evidence="2 3">
    <name type="scientific">Tetradesmus obliquus</name>
    <name type="common">Green alga</name>
    <name type="synonym">Acutodesmus obliquus</name>
    <dbReference type="NCBI Taxonomy" id="3088"/>
    <lineage>
        <taxon>Eukaryota</taxon>
        <taxon>Viridiplantae</taxon>
        <taxon>Chlorophyta</taxon>
        <taxon>core chlorophytes</taxon>
        <taxon>Chlorophyceae</taxon>
        <taxon>CS clade</taxon>
        <taxon>Sphaeropleales</taxon>
        <taxon>Scenedesmaceae</taxon>
        <taxon>Tetradesmus</taxon>
    </lineage>
</organism>
<keyword evidence="3" id="KW-1185">Reference proteome</keyword>
<gene>
    <name evidence="2" type="ORF">BQ4739_LOCUS9906</name>
</gene>
<sequence length="256" mass="27656">MPRTVAQDNDDSQQMLALSIAVQQLAFSSKPQVLCAAAQACKGLQQAVRQRTICNTAVVLHPDAPHQQLHSFASWLANHAHLVSSITANRTEQLDAALNVRVPADVEVMYQYWGHTMFAQRLLVKALQPAVTPAATAAAAAAAGSPAGDPEQAAPQQQQQLLRMTRFSSNYANPPVLKALPAHSLTCLQLDASGLLETECPEVPQLLAGLSNLQELQLEDAGRSELPGSCFAAIAQLSKLTRLHVEASRWWMCIIR</sequence>
<dbReference type="Proteomes" id="UP000256970">
    <property type="component" value="Unassembled WGS sequence"/>
</dbReference>